<reference evidence="1 2" key="1">
    <citation type="submission" date="2023-10" db="EMBL/GenBank/DDBJ databases">
        <authorList>
            <person name="Maclean D."/>
            <person name="Macfadyen A."/>
        </authorList>
    </citation>
    <scope>NUCLEOTIDE SEQUENCE [LARGE SCALE GENOMIC DNA]</scope>
</reference>
<sequence length="86" mass="10069">MPVSRADLELLLYFAHRSAVEKYLSDTAPVEVAKPSEPQDSLATCRICGFQTRDERYLILHSRRRDHQGMLLLPLKKRKWMRLCDP</sequence>
<organism evidence="1 2">
    <name type="scientific">Coccomyxa viridis</name>
    <dbReference type="NCBI Taxonomy" id="1274662"/>
    <lineage>
        <taxon>Eukaryota</taxon>
        <taxon>Viridiplantae</taxon>
        <taxon>Chlorophyta</taxon>
        <taxon>core chlorophytes</taxon>
        <taxon>Trebouxiophyceae</taxon>
        <taxon>Trebouxiophyceae incertae sedis</taxon>
        <taxon>Coccomyxaceae</taxon>
        <taxon>Coccomyxa</taxon>
    </lineage>
</organism>
<dbReference type="EMBL" id="CAUYUE010000005">
    <property type="protein sequence ID" value="CAK0775867.1"/>
    <property type="molecule type" value="Genomic_DNA"/>
</dbReference>
<evidence type="ECO:0000313" key="2">
    <source>
        <dbReference type="Proteomes" id="UP001314263"/>
    </source>
</evidence>
<evidence type="ECO:0008006" key="3">
    <source>
        <dbReference type="Google" id="ProtNLM"/>
    </source>
</evidence>
<comment type="caution">
    <text evidence="1">The sequence shown here is derived from an EMBL/GenBank/DDBJ whole genome shotgun (WGS) entry which is preliminary data.</text>
</comment>
<proteinExistence type="predicted"/>
<evidence type="ECO:0000313" key="1">
    <source>
        <dbReference type="EMBL" id="CAK0775867.1"/>
    </source>
</evidence>
<keyword evidence="2" id="KW-1185">Reference proteome</keyword>
<dbReference type="Proteomes" id="UP001314263">
    <property type="component" value="Unassembled WGS sequence"/>
</dbReference>
<protein>
    <recommendedName>
        <fullName evidence="3">C2H2-type domain-containing protein</fullName>
    </recommendedName>
</protein>
<dbReference type="AlphaFoldDB" id="A0AAV1I135"/>
<name>A0AAV1I135_9CHLO</name>
<accession>A0AAV1I135</accession>
<gene>
    <name evidence="1" type="ORF">CVIRNUC_004314</name>
</gene>